<feature type="signal peptide" evidence="1">
    <location>
        <begin position="1"/>
        <end position="42"/>
    </location>
</feature>
<dbReference type="Proteomes" id="UP001611548">
    <property type="component" value="Unassembled WGS sequence"/>
</dbReference>
<feature type="chain" id="PRO_5045616804" description="Secreted protein" evidence="1">
    <location>
        <begin position="43"/>
        <end position="152"/>
    </location>
</feature>
<accession>A0ABW7UWT4</accession>
<protein>
    <recommendedName>
        <fullName evidence="4">Secreted protein</fullName>
    </recommendedName>
</protein>
<proteinExistence type="predicted"/>
<keyword evidence="1" id="KW-0732">Signal</keyword>
<name>A0ABW7UWT4_9ACTN</name>
<evidence type="ECO:0000313" key="2">
    <source>
        <dbReference type="EMBL" id="MFI1967055.1"/>
    </source>
</evidence>
<sequence>MAHHARPKAPKAARVPRALLRAGFVVAAGAALGAGGAANASAAEPAPPAADKPRIALNRSQLEDPVGSLRTGVQHTIPAVTGLLKSQPLYPLGGTGLDPLSNGVGAKLADFKSVGTNDVTGNLTRRQSLDDLPVVGPVARRLPGGWHTELAK</sequence>
<evidence type="ECO:0000256" key="1">
    <source>
        <dbReference type="SAM" id="SignalP"/>
    </source>
</evidence>
<reference evidence="2 3" key="1">
    <citation type="submission" date="2024-10" db="EMBL/GenBank/DDBJ databases">
        <title>The Natural Products Discovery Center: Release of the First 8490 Sequenced Strains for Exploring Actinobacteria Biosynthetic Diversity.</title>
        <authorList>
            <person name="Kalkreuter E."/>
            <person name="Kautsar S.A."/>
            <person name="Yang D."/>
            <person name="Bader C.D."/>
            <person name="Teijaro C.N."/>
            <person name="Fluegel L."/>
            <person name="Davis C.M."/>
            <person name="Simpson J.R."/>
            <person name="Lauterbach L."/>
            <person name="Steele A.D."/>
            <person name="Gui C."/>
            <person name="Meng S."/>
            <person name="Li G."/>
            <person name="Viehrig K."/>
            <person name="Ye F."/>
            <person name="Su P."/>
            <person name="Kiefer A.F."/>
            <person name="Nichols A."/>
            <person name="Cepeda A.J."/>
            <person name="Yan W."/>
            <person name="Fan B."/>
            <person name="Jiang Y."/>
            <person name="Adhikari A."/>
            <person name="Zheng C.-J."/>
            <person name="Schuster L."/>
            <person name="Cowan T.M."/>
            <person name="Smanski M.J."/>
            <person name="Chevrette M.G."/>
            <person name="De Carvalho L.P.S."/>
            <person name="Shen B."/>
        </authorList>
    </citation>
    <scope>NUCLEOTIDE SEQUENCE [LARGE SCALE GENOMIC DNA]</scope>
    <source>
        <strain evidence="2 3">NPDC020327</strain>
    </source>
</reference>
<dbReference type="EMBL" id="JBIRWE010000013">
    <property type="protein sequence ID" value="MFI1967055.1"/>
    <property type="molecule type" value="Genomic_DNA"/>
</dbReference>
<comment type="caution">
    <text evidence="2">The sequence shown here is derived from an EMBL/GenBank/DDBJ whole genome shotgun (WGS) entry which is preliminary data.</text>
</comment>
<organism evidence="2 3">
    <name type="scientific">Streptomyces pathocidini</name>
    <dbReference type="NCBI Taxonomy" id="1650571"/>
    <lineage>
        <taxon>Bacteria</taxon>
        <taxon>Bacillati</taxon>
        <taxon>Actinomycetota</taxon>
        <taxon>Actinomycetes</taxon>
        <taxon>Kitasatosporales</taxon>
        <taxon>Streptomycetaceae</taxon>
        <taxon>Streptomyces</taxon>
    </lineage>
</organism>
<gene>
    <name evidence="2" type="ORF">ACH429_23560</name>
</gene>
<keyword evidence="3" id="KW-1185">Reference proteome</keyword>
<dbReference type="RefSeq" id="WP_055473727.1">
    <property type="nucleotide sequence ID" value="NZ_JBIRWE010000013.1"/>
</dbReference>
<evidence type="ECO:0000313" key="3">
    <source>
        <dbReference type="Proteomes" id="UP001611548"/>
    </source>
</evidence>
<evidence type="ECO:0008006" key="4">
    <source>
        <dbReference type="Google" id="ProtNLM"/>
    </source>
</evidence>